<dbReference type="PANTHER" id="PTHR45672">
    <property type="entry name" value="PROTEIN DISULFIDE-ISOMERASE C17H9.14C-RELATED"/>
    <property type="match status" value="1"/>
</dbReference>
<dbReference type="NCBIfam" id="TIGR01126">
    <property type="entry name" value="pdi_dom"/>
    <property type="match status" value="2"/>
</dbReference>
<gene>
    <name evidence="12" type="ORF">AMSG_02835</name>
</gene>
<dbReference type="InterPro" id="IPR036356">
    <property type="entry name" value="ERp29_C_sf"/>
</dbReference>
<evidence type="ECO:0000256" key="6">
    <source>
        <dbReference type="ARBA" id="ARBA00023157"/>
    </source>
</evidence>
<keyword evidence="4 10" id="KW-0732">Signal</keyword>
<dbReference type="EMBL" id="GL349442">
    <property type="protein sequence ID" value="KNC46383.1"/>
    <property type="molecule type" value="Genomic_DNA"/>
</dbReference>
<dbReference type="InterPro" id="IPR013766">
    <property type="entry name" value="Thioredoxin_domain"/>
</dbReference>
<dbReference type="AlphaFoldDB" id="A0A0L0D505"/>
<name>A0A0L0D505_THETB</name>
<feature type="signal peptide" evidence="10">
    <location>
        <begin position="1"/>
        <end position="20"/>
    </location>
</feature>
<dbReference type="STRING" id="461836.A0A0L0D505"/>
<dbReference type="Pfam" id="PF00085">
    <property type="entry name" value="Thioredoxin"/>
    <property type="match status" value="2"/>
</dbReference>
<evidence type="ECO:0000256" key="5">
    <source>
        <dbReference type="ARBA" id="ARBA00022737"/>
    </source>
</evidence>
<dbReference type="Proteomes" id="UP000054408">
    <property type="component" value="Unassembled WGS sequence"/>
</dbReference>
<evidence type="ECO:0000256" key="9">
    <source>
        <dbReference type="RuleBase" id="RU004208"/>
    </source>
</evidence>
<dbReference type="InterPro" id="IPR017937">
    <property type="entry name" value="Thioredoxin_CS"/>
</dbReference>
<keyword evidence="13" id="KW-1185">Reference proteome</keyword>
<keyword evidence="8" id="KW-0676">Redox-active center</keyword>
<dbReference type="InterPro" id="IPR036249">
    <property type="entry name" value="Thioredoxin-like_sf"/>
</dbReference>
<evidence type="ECO:0000256" key="8">
    <source>
        <dbReference type="ARBA" id="ARBA00023284"/>
    </source>
</evidence>
<organism evidence="12 13">
    <name type="scientific">Thecamonas trahens ATCC 50062</name>
    <dbReference type="NCBI Taxonomy" id="461836"/>
    <lineage>
        <taxon>Eukaryota</taxon>
        <taxon>Apusozoa</taxon>
        <taxon>Apusomonadida</taxon>
        <taxon>Apusomonadidae</taxon>
        <taxon>Thecamonas</taxon>
    </lineage>
</organism>
<dbReference type="GO" id="GO:0006457">
    <property type="term" value="P:protein folding"/>
    <property type="evidence" value="ECO:0007669"/>
    <property type="project" value="TreeGrafter"/>
</dbReference>
<dbReference type="CDD" id="cd02998">
    <property type="entry name" value="PDI_a_ERp38"/>
    <property type="match status" value="2"/>
</dbReference>
<evidence type="ECO:0000256" key="4">
    <source>
        <dbReference type="ARBA" id="ARBA00022729"/>
    </source>
</evidence>
<evidence type="ECO:0000313" key="12">
    <source>
        <dbReference type="EMBL" id="KNC46383.1"/>
    </source>
</evidence>
<dbReference type="FunFam" id="3.40.30.10:FF:000032">
    <property type="entry name" value="Protein disulfide-isomerase A6 homolog"/>
    <property type="match status" value="2"/>
</dbReference>
<dbReference type="GO" id="GO:0005783">
    <property type="term" value="C:endoplasmic reticulum"/>
    <property type="evidence" value="ECO:0007669"/>
    <property type="project" value="InterPro"/>
</dbReference>
<keyword evidence="7 12" id="KW-0413">Isomerase</keyword>
<dbReference type="Gene3D" id="1.20.1150.12">
    <property type="entry name" value="Endoplasmic reticulum resident protein 29, C-terminal domain"/>
    <property type="match status" value="1"/>
</dbReference>
<comment type="similarity">
    <text evidence="2 9">Belongs to the protein disulfide isomerase family.</text>
</comment>
<sequence>MKVAAIVVLALCALPLLASAGGVTLTPDNFDSVLDGSKHVFVEFFAPWCGHCKNLAPEWEKLGETFARHSSEVVIAAVDADAHRELGSRFGVSGFPTLKFFPKGSTEPEDYSGGRTAEDLVAFVNSKTGLSEKLKKKPTAVVELNQDNFDDVVLNEDAFVLVEFFAPWCGHCKALAPEWEKVAKAFANEPNCVVAALDADKHREIGSKYDVSGFPTIKAFAKDDKSGEEKYTGGRTADDIVEYLNTQCGTFRTTDGSLTSAAGRVAELDELAAQFLEADDATRASLIDAAKALFESYDGAFPKAAKFYSQAMTKIVARGDDYVETEPARLTRMIDSGSLTGAKVDEFTLRLNVLAAFTEA</sequence>
<protein>
    <recommendedName>
        <fullName evidence="3">protein disulfide-isomerase</fullName>
        <ecNumber evidence="3">5.3.4.1</ecNumber>
    </recommendedName>
</protein>
<dbReference type="Gene3D" id="3.40.30.10">
    <property type="entry name" value="Glutaredoxin"/>
    <property type="match status" value="2"/>
</dbReference>
<dbReference type="PANTHER" id="PTHR45672:SF11">
    <property type="entry name" value="PROTEIN DISULFIDE-ISOMERASE C17H9.14C"/>
    <property type="match status" value="1"/>
</dbReference>
<dbReference type="SUPFAM" id="SSF47933">
    <property type="entry name" value="ERP29 C domain-like"/>
    <property type="match status" value="1"/>
</dbReference>
<dbReference type="GeneID" id="25562487"/>
<dbReference type="PROSITE" id="PS51352">
    <property type="entry name" value="THIOREDOXIN_2"/>
    <property type="match status" value="2"/>
</dbReference>
<dbReference type="SUPFAM" id="SSF52833">
    <property type="entry name" value="Thioredoxin-like"/>
    <property type="match status" value="2"/>
</dbReference>
<evidence type="ECO:0000256" key="3">
    <source>
        <dbReference type="ARBA" id="ARBA00012723"/>
    </source>
</evidence>
<feature type="domain" description="Thioredoxin" evidence="11">
    <location>
        <begin position="14"/>
        <end position="104"/>
    </location>
</feature>
<evidence type="ECO:0000313" key="13">
    <source>
        <dbReference type="Proteomes" id="UP000054408"/>
    </source>
</evidence>
<dbReference type="eggNOG" id="KOG0191">
    <property type="taxonomic scope" value="Eukaryota"/>
</dbReference>
<dbReference type="RefSeq" id="XP_013760676.1">
    <property type="nucleotide sequence ID" value="XM_013905222.1"/>
</dbReference>
<dbReference type="InterPro" id="IPR011679">
    <property type="entry name" value="ERp29_C"/>
</dbReference>
<dbReference type="Pfam" id="PF07749">
    <property type="entry name" value="ERp29"/>
    <property type="match status" value="1"/>
</dbReference>
<feature type="chain" id="PRO_5005537250" description="protein disulfide-isomerase" evidence="10">
    <location>
        <begin position="21"/>
        <end position="360"/>
    </location>
</feature>
<evidence type="ECO:0000256" key="7">
    <source>
        <dbReference type="ARBA" id="ARBA00023235"/>
    </source>
</evidence>
<comment type="catalytic activity">
    <reaction evidence="1">
        <text>Catalyzes the rearrangement of -S-S- bonds in proteins.</text>
        <dbReference type="EC" id="5.3.4.1"/>
    </reaction>
</comment>
<dbReference type="OrthoDB" id="427280at2759"/>
<accession>A0A0L0D505</accession>
<dbReference type="InterPro" id="IPR051063">
    <property type="entry name" value="PDI"/>
</dbReference>
<keyword evidence="5" id="KW-0677">Repeat</keyword>
<feature type="domain" description="Thioredoxin" evidence="11">
    <location>
        <begin position="111"/>
        <end position="249"/>
    </location>
</feature>
<evidence type="ECO:0000256" key="10">
    <source>
        <dbReference type="SAM" id="SignalP"/>
    </source>
</evidence>
<evidence type="ECO:0000256" key="2">
    <source>
        <dbReference type="ARBA" id="ARBA00006347"/>
    </source>
</evidence>
<dbReference type="PRINTS" id="PR00421">
    <property type="entry name" value="THIOREDOXIN"/>
</dbReference>
<dbReference type="OMA" id="FINEHAG"/>
<proteinExistence type="inferred from homology"/>
<evidence type="ECO:0000259" key="11">
    <source>
        <dbReference type="PROSITE" id="PS51352"/>
    </source>
</evidence>
<dbReference type="PROSITE" id="PS00194">
    <property type="entry name" value="THIOREDOXIN_1"/>
    <property type="match status" value="2"/>
</dbReference>
<dbReference type="GO" id="GO:0003756">
    <property type="term" value="F:protein disulfide isomerase activity"/>
    <property type="evidence" value="ECO:0007669"/>
    <property type="project" value="UniProtKB-EC"/>
</dbReference>
<evidence type="ECO:0000256" key="1">
    <source>
        <dbReference type="ARBA" id="ARBA00001182"/>
    </source>
</evidence>
<keyword evidence="6" id="KW-1015">Disulfide bond</keyword>
<dbReference type="InterPro" id="IPR005788">
    <property type="entry name" value="PDI_thioredoxin-like_dom"/>
</dbReference>
<reference evidence="12 13" key="1">
    <citation type="submission" date="2010-05" db="EMBL/GenBank/DDBJ databases">
        <title>The Genome Sequence of Thecamonas trahens ATCC 50062.</title>
        <authorList>
            <consortium name="The Broad Institute Genome Sequencing Platform"/>
            <person name="Russ C."/>
            <person name="Cuomo C."/>
            <person name="Shea T."/>
            <person name="Young S.K."/>
            <person name="Zeng Q."/>
            <person name="Koehrsen M."/>
            <person name="Haas B."/>
            <person name="Borodovsky M."/>
            <person name="Guigo R."/>
            <person name="Alvarado L."/>
            <person name="Berlin A."/>
            <person name="Bochicchio J."/>
            <person name="Borenstein D."/>
            <person name="Chapman S."/>
            <person name="Chen Z."/>
            <person name="Freedman E."/>
            <person name="Gellesch M."/>
            <person name="Goldberg J."/>
            <person name="Griggs A."/>
            <person name="Gujja S."/>
            <person name="Heilman E."/>
            <person name="Heiman D."/>
            <person name="Hepburn T."/>
            <person name="Howarth C."/>
            <person name="Jen D."/>
            <person name="Larson L."/>
            <person name="Mehta T."/>
            <person name="Park D."/>
            <person name="Pearson M."/>
            <person name="Roberts A."/>
            <person name="Saif S."/>
            <person name="Shenoy N."/>
            <person name="Sisk P."/>
            <person name="Stolte C."/>
            <person name="Sykes S."/>
            <person name="Thomson T."/>
            <person name="Walk T."/>
            <person name="White J."/>
            <person name="Yandava C."/>
            <person name="Burger G."/>
            <person name="Gray M.W."/>
            <person name="Holland P.W.H."/>
            <person name="King N."/>
            <person name="Lang F.B.F."/>
            <person name="Roger A.J."/>
            <person name="Ruiz-Trillo I."/>
            <person name="Lander E."/>
            <person name="Nusbaum C."/>
        </authorList>
    </citation>
    <scope>NUCLEOTIDE SEQUENCE [LARGE SCALE GENOMIC DNA]</scope>
    <source>
        <strain evidence="12 13">ATCC 50062</strain>
    </source>
</reference>
<dbReference type="CDD" id="cd00238">
    <property type="entry name" value="ERp29c"/>
    <property type="match status" value="1"/>
</dbReference>
<dbReference type="EC" id="5.3.4.1" evidence="3"/>